<evidence type="ECO:0000256" key="3">
    <source>
        <dbReference type="SAM" id="SignalP"/>
    </source>
</evidence>
<evidence type="ECO:0000256" key="1">
    <source>
        <dbReference type="SAM" id="MobiDB-lite"/>
    </source>
</evidence>
<feature type="compositionally biased region" description="Low complexity" evidence="1">
    <location>
        <begin position="335"/>
        <end position="350"/>
    </location>
</feature>
<dbReference type="AlphaFoldDB" id="W7I2A5"/>
<keyword evidence="5" id="KW-1185">Reference proteome</keyword>
<keyword evidence="3" id="KW-0732">Signal</keyword>
<dbReference type="Proteomes" id="UP000024837">
    <property type="component" value="Unassembled WGS sequence"/>
</dbReference>
<feature type="region of interest" description="Disordered" evidence="1">
    <location>
        <begin position="142"/>
        <end position="197"/>
    </location>
</feature>
<sequence>MTRRMFLSVLALGLIPLVTSSVIARQAASPAPTYTYTQDTLIRPTAGARFQVERPVNVVWYIPPTSENTGIAEAWNVTIALDGKVAREVANVFTSDMSGDHEANFTPGVTWPVSEDYQIIIYYDSGLKSLVSPNFGIFGGGQATRTSGSDQSSTTSRASGTQTAPPTTSAGSEATGTPASTSSASSESPSASAAPGGTGVSAGTLGGAIGGAVVATLGLVGLFLFLRKRRASAALNPRGAYDPDQNDGKGSGPVELGGAGGQSWSYQQVNAHSSTSLNATKEYQELGATSMVPPARATEMPTEFHQDPVEMYAVSKERAEVMGDTNWAQEAPLNQQQQQGYNYAQQSHGR</sequence>
<evidence type="ECO:0000256" key="2">
    <source>
        <dbReference type="SAM" id="Phobius"/>
    </source>
</evidence>
<accession>W7I2A5</accession>
<reference evidence="4 5" key="1">
    <citation type="submission" date="2013-05" db="EMBL/GenBank/DDBJ databases">
        <title>Drechslerella stenobrocha genome reveals carnivorous origination and mechanical trapping mechanism of predatory fungi.</title>
        <authorList>
            <person name="Liu X."/>
            <person name="Zhang W."/>
            <person name="Liu K."/>
        </authorList>
    </citation>
    <scope>NUCLEOTIDE SEQUENCE [LARGE SCALE GENOMIC DNA]</scope>
    <source>
        <strain evidence="4 5">248</strain>
    </source>
</reference>
<feature type="compositionally biased region" description="Gly residues" evidence="1">
    <location>
        <begin position="249"/>
        <end position="261"/>
    </location>
</feature>
<feature type="region of interest" description="Disordered" evidence="1">
    <location>
        <begin position="325"/>
        <end position="350"/>
    </location>
</feature>
<keyword evidence="2" id="KW-0812">Transmembrane</keyword>
<feature type="transmembrane region" description="Helical" evidence="2">
    <location>
        <begin position="205"/>
        <end position="226"/>
    </location>
</feature>
<gene>
    <name evidence="4" type="ORF">DRE_04401</name>
</gene>
<evidence type="ECO:0000313" key="4">
    <source>
        <dbReference type="EMBL" id="EWC46458.1"/>
    </source>
</evidence>
<feature type="compositionally biased region" description="Polar residues" evidence="1">
    <location>
        <begin position="143"/>
        <end position="165"/>
    </location>
</feature>
<protein>
    <recommendedName>
        <fullName evidence="6">Mid2 domain-containing protein</fullName>
    </recommendedName>
</protein>
<proteinExistence type="predicted"/>
<name>W7I2A5_9PEZI</name>
<keyword evidence="2" id="KW-0472">Membrane</keyword>
<dbReference type="EMBL" id="KI966418">
    <property type="protein sequence ID" value="EWC46458.1"/>
    <property type="molecule type" value="Genomic_DNA"/>
</dbReference>
<feature type="compositionally biased region" description="Low complexity" evidence="1">
    <location>
        <begin position="166"/>
        <end position="195"/>
    </location>
</feature>
<evidence type="ECO:0008006" key="6">
    <source>
        <dbReference type="Google" id="ProtNLM"/>
    </source>
</evidence>
<feature type="chain" id="PRO_5004895821" description="Mid2 domain-containing protein" evidence="3">
    <location>
        <begin position="21"/>
        <end position="350"/>
    </location>
</feature>
<feature type="signal peptide" evidence="3">
    <location>
        <begin position="1"/>
        <end position="20"/>
    </location>
</feature>
<dbReference type="OrthoDB" id="5422172at2759"/>
<evidence type="ECO:0000313" key="5">
    <source>
        <dbReference type="Proteomes" id="UP000024837"/>
    </source>
</evidence>
<organism evidence="4 5">
    <name type="scientific">Drechslerella stenobrocha 248</name>
    <dbReference type="NCBI Taxonomy" id="1043628"/>
    <lineage>
        <taxon>Eukaryota</taxon>
        <taxon>Fungi</taxon>
        <taxon>Dikarya</taxon>
        <taxon>Ascomycota</taxon>
        <taxon>Pezizomycotina</taxon>
        <taxon>Orbiliomycetes</taxon>
        <taxon>Orbiliales</taxon>
        <taxon>Orbiliaceae</taxon>
        <taxon>Drechslerella</taxon>
    </lineage>
</organism>
<keyword evidence="2" id="KW-1133">Transmembrane helix</keyword>
<feature type="region of interest" description="Disordered" evidence="1">
    <location>
        <begin position="236"/>
        <end position="262"/>
    </location>
</feature>
<dbReference type="HOGENOM" id="CLU_792330_0_0_1"/>